<name>A0A2P6QAL2_ROSCH</name>
<dbReference type="InterPro" id="IPR052343">
    <property type="entry name" value="Retrotransposon-Effector_Assoc"/>
</dbReference>
<protein>
    <submittedName>
        <fullName evidence="2">Putative RNA-directed DNA polymerase</fullName>
        <ecNumber evidence="2">2.7.7.49</ecNumber>
    </submittedName>
</protein>
<dbReference type="EC" id="2.7.7.49" evidence="2"/>
<sequence>MCDWPFEIFWKRERVGMSPISLMYVCLIPKIKTDASHFHLIALCNVIYRICSKVVANRLKKWLPEIISPLQSAYVLGRLISDNTLVAIEVAHFMYKLRTQAEGFFSLKLDISKAYDHLEWSFLQAILTKLGFASN</sequence>
<dbReference type="GO" id="GO:0003964">
    <property type="term" value="F:RNA-directed DNA polymerase activity"/>
    <property type="evidence" value="ECO:0007669"/>
    <property type="project" value="UniProtKB-KW"/>
</dbReference>
<dbReference type="Pfam" id="PF00078">
    <property type="entry name" value="RVT_1"/>
    <property type="match status" value="1"/>
</dbReference>
<dbReference type="Proteomes" id="UP000238479">
    <property type="component" value="Chromosome 5"/>
</dbReference>
<comment type="caution">
    <text evidence="2">The sequence shown here is derived from an EMBL/GenBank/DDBJ whole genome shotgun (WGS) entry which is preliminary data.</text>
</comment>
<keyword evidence="2" id="KW-0695">RNA-directed DNA polymerase</keyword>
<keyword evidence="3" id="KW-1185">Reference proteome</keyword>
<dbReference type="PANTHER" id="PTHR46890">
    <property type="entry name" value="NON-LTR RETROLELEMENT REVERSE TRANSCRIPTASE-LIKE PROTEIN-RELATED"/>
    <property type="match status" value="1"/>
</dbReference>
<evidence type="ECO:0000313" key="2">
    <source>
        <dbReference type="EMBL" id="PRQ31207.1"/>
    </source>
</evidence>
<feature type="domain" description="Reverse transcriptase" evidence="1">
    <location>
        <begin position="32"/>
        <end position="133"/>
    </location>
</feature>
<organism evidence="2 3">
    <name type="scientific">Rosa chinensis</name>
    <name type="common">China rose</name>
    <dbReference type="NCBI Taxonomy" id="74649"/>
    <lineage>
        <taxon>Eukaryota</taxon>
        <taxon>Viridiplantae</taxon>
        <taxon>Streptophyta</taxon>
        <taxon>Embryophyta</taxon>
        <taxon>Tracheophyta</taxon>
        <taxon>Spermatophyta</taxon>
        <taxon>Magnoliopsida</taxon>
        <taxon>eudicotyledons</taxon>
        <taxon>Gunneridae</taxon>
        <taxon>Pentapetalae</taxon>
        <taxon>rosids</taxon>
        <taxon>fabids</taxon>
        <taxon>Rosales</taxon>
        <taxon>Rosaceae</taxon>
        <taxon>Rosoideae</taxon>
        <taxon>Rosoideae incertae sedis</taxon>
        <taxon>Rosa</taxon>
    </lineage>
</organism>
<keyword evidence="2" id="KW-0808">Transferase</keyword>
<gene>
    <name evidence="2" type="ORF">RchiOBHm_Chr5g0032951</name>
</gene>
<accession>A0A2P6QAL2</accession>
<dbReference type="OMA" id="THEVADH"/>
<dbReference type="InterPro" id="IPR000477">
    <property type="entry name" value="RT_dom"/>
</dbReference>
<evidence type="ECO:0000313" key="3">
    <source>
        <dbReference type="Proteomes" id="UP000238479"/>
    </source>
</evidence>
<proteinExistence type="predicted"/>
<dbReference type="PANTHER" id="PTHR46890:SF48">
    <property type="entry name" value="RNA-DIRECTED DNA POLYMERASE"/>
    <property type="match status" value="1"/>
</dbReference>
<dbReference type="STRING" id="74649.A0A2P6QAL2"/>
<keyword evidence="2" id="KW-0548">Nucleotidyltransferase</keyword>
<dbReference type="Gramene" id="PRQ31207">
    <property type="protein sequence ID" value="PRQ31207"/>
    <property type="gene ID" value="RchiOBHm_Chr5g0032951"/>
</dbReference>
<reference evidence="2 3" key="1">
    <citation type="journal article" date="2018" name="Nat. Genet.">
        <title>The Rosa genome provides new insights in the design of modern roses.</title>
        <authorList>
            <person name="Bendahmane M."/>
        </authorList>
    </citation>
    <scope>NUCLEOTIDE SEQUENCE [LARGE SCALE GENOMIC DNA]</scope>
    <source>
        <strain evidence="3">cv. Old Blush</strain>
    </source>
</reference>
<evidence type="ECO:0000259" key="1">
    <source>
        <dbReference type="Pfam" id="PF00078"/>
    </source>
</evidence>
<dbReference type="EMBL" id="PDCK01000043">
    <property type="protein sequence ID" value="PRQ31207.1"/>
    <property type="molecule type" value="Genomic_DNA"/>
</dbReference>
<dbReference type="AlphaFoldDB" id="A0A2P6QAL2"/>